<accession>A0A939D833</accession>
<sequence length="310" mass="34399">MSEIMCITHRKLIGASFLRQIEKIAAAGPDAIVLREKDLPEEEYAGLAAEVLKICREKRVSCIFHTWLSAAKDQKADGIHLPLPLLREFHQDAKKHFLIVGCSTHSVDEALEAQALGATYITAGHVFRTDSKKGYAPRGISFLEQVCGSVSIPVYALGGIGISNAEQCLNTGVAGVCMMSEFMKSADPDKLVRGIRETGTKKRRLFAPEENGRDIAWSQLKQLNQKDYRIVDIRDGVAFQLGNIPGSINIPFPQEAVRLYEIPREKAVVVCCQRGEISQEIAELLVDAEYEAYNLAEGFLGWLRAYMEND</sequence>
<dbReference type="CDD" id="cd00158">
    <property type="entry name" value="RHOD"/>
    <property type="match status" value="1"/>
</dbReference>
<dbReference type="GO" id="GO:0004789">
    <property type="term" value="F:thiamine-phosphate diphosphorylase activity"/>
    <property type="evidence" value="ECO:0007669"/>
    <property type="project" value="TreeGrafter"/>
</dbReference>
<organism evidence="4 5">
    <name type="scientific">Clostridium aminobutyricum</name>
    <dbReference type="NCBI Taxonomy" id="33953"/>
    <lineage>
        <taxon>Bacteria</taxon>
        <taxon>Bacillati</taxon>
        <taxon>Bacillota</taxon>
        <taxon>Clostridia</taxon>
        <taxon>Eubacteriales</taxon>
        <taxon>Clostridiaceae</taxon>
        <taxon>Clostridium</taxon>
    </lineage>
</organism>
<evidence type="ECO:0000256" key="2">
    <source>
        <dbReference type="ARBA" id="ARBA00022977"/>
    </source>
</evidence>
<dbReference type="InterPro" id="IPR013785">
    <property type="entry name" value="Aldolase_TIM"/>
</dbReference>
<dbReference type="PANTHER" id="PTHR20857">
    <property type="entry name" value="THIAMINE-PHOSPHATE PYROPHOSPHORYLASE"/>
    <property type="match status" value="1"/>
</dbReference>
<dbReference type="GO" id="GO:0005737">
    <property type="term" value="C:cytoplasm"/>
    <property type="evidence" value="ECO:0007669"/>
    <property type="project" value="TreeGrafter"/>
</dbReference>
<dbReference type="SUPFAM" id="SSF52821">
    <property type="entry name" value="Rhodanese/Cell cycle control phosphatase"/>
    <property type="match status" value="1"/>
</dbReference>
<dbReference type="CDD" id="cd00564">
    <property type="entry name" value="TMP_TenI"/>
    <property type="match status" value="1"/>
</dbReference>
<gene>
    <name evidence="4" type="ORF">JYB65_05690</name>
</gene>
<dbReference type="AlphaFoldDB" id="A0A939D833"/>
<dbReference type="PANTHER" id="PTHR20857:SF15">
    <property type="entry name" value="THIAMINE-PHOSPHATE SYNTHASE"/>
    <property type="match status" value="1"/>
</dbReference>
<dbReference type="GO" id="GO:0009228">
    <property type="term" value="P:thiamine biosynthetic process"/>
    <property type="evidence" value="ECO:0007669"/>
    <property type="project" value="UniProtKB-KW"/>
</dbReference>
<protein>
    <submittedName>
        <fullName evidence="4">Thiamine phosphate synthase</fullName>
    </submittedName>
</protein>
<comment type="caution">
    <text evidence="4">The sequence shown here is derived from an EMBL/GenBank/DDBJ whole genome shotgun (WGS) entry which is preliminary data.</text>
</comment>
<dbReference type="Proteomes" id="UP000664545">
    <property type="component" value="Unassembled WGS sequence"/>
</dbReference>
<proteinExistence type="predicted"/>
<dbReference type="SMART" id="SM00450">
    <property type="entry name" value="RHOD"/>
    <property type="match status" value="1"/>
</dbReference>
<feature type="domain" description="Rhodanese" evidence="3">
    <location>
        <begin position="224"/>
        <end position="306"/>
    </location>
</feature>
<dbReference type="Pfam" id="PF00581">
    <property type="entry name" value="Rhodanese"/>
    <property type="match status" value="1"/>
</dbReference>
<reference evidence="4" key="1">
    <citation type="submission" date="2021-02" db="EMBL/GenBank/DDBJ databases">
        <title>Abyssanaerobacter marinus gen.nov., sp., nov, anaerobic bacterium isolated from the Onnuri vent field of Indian Ocean and suggestion of Mogibacteriaceae fam. nov., and proposal of reclassification of ambiguous this family's genus member.</title>
        <authorList>
            <person name="Kim Y.J."/>
            <person name="Yang J.-A."/>
        </authorList>
    </citation>
    <scope>NUCLEOTIDE SEQUENCE</scope>
    <source>
        <strain evidence="4">DSM 2634</strain>
    </source>
</reference>
<evidence type="ECO:0000256" key="1">
    <source>
        <dbReference type="ARBA" id="ARBA00004948"/>
    </source>
</evidence>
<dbReference type="Gene3D" id="3.40.250.10">
    <property type="entry name" value="Rhodanese-like domain"/>
    <property type="match status" value="1"/>
</dbReference>
<dbReference type="InterPro" id="IPR036873">
    <property type="entry name" value="Rhodanese-like_dom_sf"/>
</dbReference>
<dbReference type="Gene3D" id="3.20.20.70">
    <property type="entry name" value="Aldolase class I"/>
    <property type="match status" value="1"/>
</dbReference>
<dbReference type="RefSeq" id="WP_206581620.1">
    <property type="nucleotide sequence ID" value="NZ_JAFJZZ010000001.1"/>
</dbReference>
<evidence type="ECO:0000259" key="3">
    <source>
        <dbReference type="PROSITE" id="PS50206"/>
    </source>
</evidence>
<evidence type="ECO:0000313" key="4">
    <source>
        <dbReference type="EMBL" id="MBN7772851.1"/>
    </source>
</evidence>
<dbReference type="SUPFAM" id="SSF51391">
    <property type="entry name" value="Thiamin phosphate synthase"/>
    <property type="match status" value="1"/>
</dbReference>
<evidence type="ECO:0000313" key="5">
    <source>
        <dbReference type="Proteomes" id="UP000664545"/>
    </source>
</evidence>
<dbReference type="PROSITE" id="PS50206">
    <property type="entry name" value="RHODANESE_3"/>
    <property type="match status" value="1"/>
</dbReference>
<comment type="pathway">
    <text evidence="1">Cofactor biosynthesis; thiamine diphosphate biosynthesis.</text>
</comment>
<dbReference type="InterPro" id="IPR001763">
    <property type="entry name" value="Rhodanese-like_dom"/>
</dbReference>
<dbReference type="InterPro" id="IPR022998">
    <property type="entry name" value="ThiamineP_synth_TenI"/>
</dbReference>
<dbReference type="EMBL" id="JAFJZZ010000001">
    <property type="protein sequence ID" value="MBN7772851.1"/>
    <property type="molecule type" value="Genomic_DNA"/>
</dbReference>
<dbReference type="Pfam" id="PF02581">
    <property type="entry name" value="TMP-TENI"/>
    <property type="match status" value="1"/>
</dbReference>
<name>A0A939D833_CLOAM</name>
<keyword evidence="5" id="KW-1185">Reference proteome</keyword>
<keyword evidence="2" id="KW-0784">Thiamine biosynthesis</keyword>
<dbReference type="InterPro" id="IPR036206">
    <property type="entry name" value="ThiamineP_synth_sf"/>
</dbReference>